<dbReference type="NCBIfam" id="TIGR02532">
    <property type="entry name" value="IV_pilin_GFxxxE"/>
    <property type="match status" value="1"/>
</dbReference>
<accession>H8H1Q9</accession>
<feature type="transmembrane region" description="Helical" evidence="3">
    <location>
        <begin position="7"/>
        <end position="28"/>
    </location>
</feature>
<reference evidence="4 5" key="1">
    <citation type="journal article" date="2012" name="PLoS ONE">
        <title>Genome sequence and transcriptome analysis of the radioresistant bacterium Deinococcus gobiensis: insights into the extreme environmental adaptations.</title>
        <authorList>
            <person name="Yuan M."/>
            <person name="Chen M."/>
            <person name="Zhang W."/>
            <person name="Lu W."/>
            <person name="Wang J."/>
            <person name="Yang M."/>
            <person name="Zhao P."/>
            <person name="Tang R."/>
            <person name="Li X."/>
            <person name="Hao Y."/>
            <person name="Zhou Z."/>
            <person name="Zhan Y."/>
            <person name="Yu H."/>
            <person name="Teng C."/>
            <person name="Yan Y."/>
            <person name="Ping S."/>
            <person name="Wang Y."/>
            <person name="Lin M."/>
        </authorList>
    </citation>
    <scope>NUCLEOTIDE SEQUENCE [LARGE SCALE GENOMIC DNA]</scope>
    <source>
        <strain evidence="5">DSM 21396 / JCM 16679 / CGMCC 1.7299 / I-0</strain>
        <plasmid evidence="4">P2</plasmid>
    </source>
</reference>
<gene>
    <name evidence="4" type="ordered locus">DGo_PB0187</name>
</gene>
<dbReference type="AlphaFoldDB" id="H8H1Q9"/>
<evidence type="ECO:0008006" key="6">
    <source>
        <dbReference type="Google" id="ProtNLM"/>
    </source>
</evidence>
<keyword evidence="3" id="KW-0812">Transmembrane</keyword>
<dbReference type="RefSeq" id="WP_014686552.1">
    <property type="nucleotide sequence ID" value="NC_017791.1"/>
</dbReference>
<keyword evidence="3" id="KW-1133">Transmembrane helix</keyword>
<dbReference type="InterPro" id="IPR012902">
    <property type="entry name" value="N_methyl_site"/>
</dbReference>
<evidence type="ECO:0000256" key="3">
    <source>
        <dbReference type="SAM" id="Phobius"/>
    </source>
</evidence>
<dbReference type="HOGENOM" id="CLU_403205_0_0_0"/>
<keyword evidence="3" id="KW-0472">Membrane</keyword>
<proteinExistence type="predicted"/>
<evidence type="ECO:0000313" key="5">
    <source>
        <dbReference type="Proteomes" id="UP000007575"/>
    </source>
</evidence>
<keyword evidence="2" id="KW-0998">Cell outer membrane</keyword>
<name>H8H1Q9_DEIGI</name>
<keyword evidence="4" id="KW-0614">Plasmid</keyword>
<evidence type="ECO:0000256" key="2">
    <source>
        <dbReference type="ARBA" id="ARBA00023237"/>
    </source>
</evidence>
<comment type="subcellular location">
    <subcellularLocation>
        <location evidence="1">Cell outer membrane</location>
    </subcellularLocation>
</comment>
<keyword evidence="5" id="KW-1185">Reference proteome</keyword>
<evidence type="ECO:0000256" key="1">
    <source>
        <dbReference type="ARBA" id="ARBA00004442"/>
    </source>
</evidence>
<geneLocation type="plasmid" evidence="4 5">
    <name>P2</name>
</geneLocation>
<dbReference type="PATRIC" id="fig|745776.4.peg.3558"/>
<dbReference type="Proteomes" id="UP000007575">
    <property type="component" value="Plasmid P2"/>
</dbReference>
<dbReference type="KEGG" id="dgo:DGo_PB0187"/>
<dbReference type="Pfam" id="PF07963">
    <property type="entry name" value="N_methyl"/>
    <property type="match status" value="1"/>
</dbReference>
<dbReference type="EMBL" id="CP002193">
    <property type="protein sequence ID" value="AFD27456.1"/>
    <property type="molecule type" value="Genomic_DNA"/>
</dbReference>
<protein>
    <recommendedName>
        <fullName evidence="6">Prepilin-type N-terminal cleavage/methylation domain-containing protein</fullName>
    </recommendedName>
</protein>
<dbReference type="GO" id="GO:0009279">
    <property type="term" value="C:cell outer membrane"/>
    <property type="evidence" value="ECO:0007669"/>
    <property type="project" value="UniProtKB-SubCell"/>
</dbReference>
<sequence>MPRRIQGFTLIEMLVALALLGVVLYYAIDLMVGATAQSTERNLDTQALTRVNKIVSAIDANFRLDLGAGSFVGFSTATASQLNAAFALDGGTVIPPMLSENRNIHELKTVRIPGFQAVIGQDYLVLGTKGIAKLITATSANGDLITFNCPLGIRSDGLMQIFKARGLELKLADGQLYRTVSGRRESLAPAQGIAFKYMYQADDGKLTASATGTPSVTAAGRLVAMYPSAISGDNRADRTTAIPTTSNSVTHLMTCDELAVTTPDEARINVSILGLPSGATPDVMIYGPDRDVNATRVSRTQTYMGVDAGEYRLEARDVTYQGRKYKSSVGGSPQRLWNTWGSINMAARYALTQGTLRIQPTGLPSGGTASVAISGPNGYTNTVNVGAGASVDTLLEAGTYTVTPANVDVGDYTYGANTYTATVVDSQVTTVPLNYAPITGMLTINVSGLPIGASTPGNITGPQPRTLSLVNGSIKVPRMPPGNYTLTPEFFKNNTGEYHSEPKKFNIIAGQPKTIELIFVGDNNPTPPTKPGNTPGNFTLYVSDPQSLVATIGPLIIMEYRNGNFYTSYSVSQPNSYLVLKSSSLYKIQTTGRDAQEVCEYPIGNPEDLHCFTPNTAVTVTSELSGDVSSYDYNGFFTGKDMGLVTSALTRTGGGRGSQGNCVLPEYWDNVTNTCRRPTSFP</sequence>
<organism evidence="4 5">
    <name type="scientific">Deinococcus gobiensis (strain DSM 21396 / JCM 16679 / CGMCC 1.7299 / I-0)</name>
    <dbReference type="NCBI Taxonomy" id="745776"/>
    <lineage>
        <taxon>Bacteria</taxon>
        <taxon>Thermotogati</taxon>
        <taxon>Deinococcota</taxon>
        <taxon>Deinococci</taxon>
        <taxon>Deinococcales</taxon>
        <taxon>Deinococcaceae</taxon>
        <taxon>Deinococcus</taxon>
    </lineage>
</organism>
<evidence type="ECO:0000313" key="4">
    <source>
        <dbReference type="EMBL" id="AFD27456.1"/>
    </source>
</evidence>